<dbReference type="InterPro" id="IPR035969">
    <property type="entry name" value="Rab-GAP_TBC_sf"/>
</dbReference>
<dbReference type="GO" id="GO:0005096">
    <property type="term" value="F:GTPase activator activity"/>
    <property type="evidence" value="ECO:0007669"/>
    <property type="project" value="UniProtKB-KW"/>
</dbReference>
<feature type="compositionally biased region" description="Basic and acidic residues" evidence="3">
    <location>
        <begin position="683"/>
        <end position="703"/>
    </location>
</feature>
<keyword evidence="1" id="KW-0343">GTPase activation</keyword>
<dbReference type="InterPro" id="IPR037213">
    <property type="entry name" value="Run_dom_sf"/>
</dbReference>
<feature type="domain" description="RUN" evidence="5">
    <location>
        <begin position="23"/>
        <end position="200"/>
    </location>
</feature>
<dbReference type="FunFam" id="1.10.472.80:FF:000004">
    <property type="entry name" value="Small G protein signaling modulator 1"/>
    <property type="match status" value="1"/>
</dbReference>
<dbReference type="InterPro" id="IPR021935">
    <property type="entry name" value="SGSM1/2_RBD"/>
</dbReference>
<reference evidence="7" key="1">
    <citation type="journal article" date="2018" name="PLoS ONE">
        <title>Chinook salmon (Oncorhynchus tshawytscha) genome and transcriptome.</title>
        <authorList>
            <person name="Christensen K.A."/>
            <person name="Leong J.S."/>
            <person name="Sakhrani D."/>
            <person name="Biagi C.A."/>
            <person name="Minkley D.R."/>
            <person name="Withler R.E."/>
            <person name="Rondeau E.B."/>
            <person name="Koop B.F."/>
            <person name="Devlin R.H."/>
        </authorList>
    </citation>
    <scope>NUCLEOTIDE SEQUENCE [LARGE SCALE GENOMIC DNA]</scope>
</reference>
<dbReference type="Pfam" id="PF12068">
    <property type="entry name" value="PH_RBD"/>
    <property type="match status" value="1"/>
</dbReference>
<keyword evidence="7" id="KW-1185">Reference proteome</keyword>
<proteinExistence type="inferred from homology"/>
<organism evidence="6 7">
    <name type="scientific">Oncorhynchus tshawytscha</name>
    <name type="common">Chinook salmon</name>
    <name type="synonym">Salmo tshawytscha</name>
    <dbReference type="NCBI Taxonomy" id="74940"/>
    <lineage>
        <taxon>Eukaryota</taxon>
        <taxon>Metazoa</taxon>
        <taxon>Chordata</taxon>
        <taxon>Craniata</taxon>
        <taxon>Vertebrata</taxon>
        <taxon>Euteleostomi</taxon>
        <taxon>Actinopterygii</taxon>
        <taxon>Neopterygii</taxon>
        <taxon>Teleostei</taxon>
        <taxon>Protacanthopterygii</taxon>
        <taxon>Salmoniformes</taxon>
        <taxon>Salmonidae</taxon>
        <taxon>Salmoninae</taxon>
        <taxon>Oncorhynchus</taxon>
    </lineage>
</organism>
<dbReference type="InterPro" id="IPR004012">
    <property type="entry name" value="Run_dom"/>
</dbReference>
<dbReference type="PANTHER" id="PTHR22957">
    <property type="entry name" value="TBC1 DOMAIN FAMILY MEMBER GTPASE-ACTIVATING PROTEIN"/>
    <property type="match status" value="1"/>
</dbReference>
<dbReference type="InterPro" id="IPR037745">
    <property type="entry name" value="SGSM1/2"/>
</dbReference>
<evidence type="ECO:0000313" key="7">
    <source>
        <dbReference type="Proteomes" id="UP000694402"/>
    </source>
</evidence>
<dbReference type="PROSITE" id="PS50086">
    <property type="entry name" value="TBC_RABGAP"/>
    <property type="match status" value="1"/>
</dbReference>
<gene>
    <name evidence="6" type="primary">SGSM2</name>
</gene>
<dbReference type="Gene3D" id="1.10.472.80">
    <property type="entry name" value="Ypt/Rab-GAP domain of gyp1p, domain 3"/>
    <property type="match status" value="1"/>
</dbReference>
<evidence type="ECO:0000256" key="2">
    <source>
        <dbReference type="ARBA" id="ARBA00034124"/>
    </source>
</evidence>
<dbReference type="Pfam" id="PF02759">
    <property type="entry name" value="RUN"/>
    <property type="match status" value="1"/>
</dbReference>
<feature type="compositionally biased region" description="Polar residues" evidence="3">
    <location>
        <begin position="650"/>
        <end position="672"/>
    </location>
</feature>
<dbReference type="Gene3D" id="1.10.8.270">
    <property type="entry name" value="putative rabgap domain of human tbc1 domain family member 14 like domains"/>
    <property type="match status" value="1"/>
</dbReference>
<dbReference type="PANTHER" id="PTHR22957:SF194">
    <property type="entry name" value="SMALL G PROTEIN SIGNALING MODULATOR 2"/>
    <property type="match status" value="1"/>
</dbReference>
<reference evidence="6" key="3">
    <citation type="submission" date="2025-09" db="UniProtKB">
        <authorList>
            <consortium name="Ensembl"/>
        </authorList>
    </citation>
    <scope>IDENTIFICATION</scope>
</reference>
<accession>A0AAZ3Q3Y3</accession>
<reference evidence="6" key="2">
    <citation type="submission" date="2025-08" db="UniProtKB">
        <authorList>
            <consortium name="Ensembl"/>
        </authorList>
    </citation>
    <scope>IDENTIFICATION</scope>
</reference>
<feature type="region of interest" description="Disordered" evidence="3">
    <location>
        <begin position="86"/>
        <end position="110"/>
    </location>
</feature>
<dbReference type="CDD" id="cd15784">
    <property type="entry name" value="PH_RUTBC"/>
    <property type="match status" value="1"/>
</dbReference>
<dbReference type="GeneTree" id="ENSGT00940000159315"/>
<dbReference type="SUPFAM" id="SSF47923">
    <property type="entry name" value="Ypt/Rab-GAP domain of gyp1p"/>
    <property type="match status" value="2"/>
</dbReference>
<evidence type="ECO:0000259" key="4">
    <source>
        <dbReference type="PROSITE" id="PS50086"/>
    </source>
</evidence>
<protein>
    <recommendedName>
        <fullName evidence="8">Small G protein signaling modulator 2</fullName>
    </recommendedName>
</protein>
<dbReference type="SMART" id="SM00164">
    <property type="entry name" value="TBC"/>
    <property type="match status" value="1"/>
</dbReference>
<evidence type="ECO:0000259" key="5">
    <source>
        <dbReference type="PROSITE" id="PS50826"/>
    </source>
</evidence>
<dbReference type="FunFam" id="1.10.8.270:FF:000006">
    <property type="entry name" value="Small G protein signaling modulator 2"/>
    <property type="match status" value="1"/>
</dbReference>
<dbReference type="Ensembl" id="ENSOTST00005187643.1">
    <property type="protein sequence ID" value="ENSOTSP00005122709.1"/>
    <property type="gene ID" value="ENSOTSG00005049164.1"/>
</dbReference>
<dbReference type="Gene3D" id="2.30.29.230">
    <property type="match status" value="1"/>
</dbReference>
<feature type="region of interest" description="Disordered" evidence="3">
    <location>
        <begin position="615"/>
        <end position="703"/>
    </location>
</feature>
<dbReference type="GO" id="GO:0031410">
    <property type="term" value="C:cytoplasmic vesicle"/>
    <property type="evidence" value="ECO:0007669"/>
    <property type="project" value="UniProtKB-ARBA"/>
</dbReference>
<name>A0AAZ3Q3Y3_ONCTS</name>
<dbReference type="InterPro" id="IPR000195">
    <property type="entry name" value="Rab-GAP-TBC_dom"/>
</dbReference>
<evidence type="ECO:0000313" key="6">
    <source>
        <dbReference type="Ensembl" id="ENSOTSP00005122709.1"/>
    </source>
</evidence>
<dbReference type="Gene3D" id="1.20.58.900">
    <property type="match status" value="1"/>
</dbReference>
<dbReference type="SUPFAM" id="SSF140741">
    <property type="entry name" value="RUN domain-like"/>
    <property type="match status" value="1"/>
</dbReference>
<comment type="similarity">
    <text evidence="2">Belongs to the RUTBC family.</text>
</comment>
<dbReference type="PROSITE" id="PS50826">
    <property type="entry name" value="RUN"/>
    <property type="match status" value="1"/>
</dbReference>
<dbReference type="AlphaFoldDB" id="A0AAZ3Q3Y3"/>
<feature type="domain" description="Rab-GAP TBC" evidence="4">
    <location>
        <begin position="516"/>
        <end position="870"/>
    </location>
</feature>
<evidence type="ECO:0000256" key="1">
    <source>
        <dbReference type="ARBA" id="ARBA00022468"/>
    </source>
</evidence>
<evidence type="ECO:0000256" key="3">
    <source>
        <dbReference type="SAM" id="MobiDB-lite"/>
    </source>
</evidence>
<dbReference type="Proteomes" id="UP000694402">
    <property type="component" value="Unassembled WGS sequence"/>
</dbReference>
<dbReference type="Pfam" id="PF00566">
    <property type="entry name" value="RabGAP-TBC"/>
    <property type="match status" value="1"/>
</dbReference>
<evidence type="ECO:0008006" key="8">
    <source>
        <dbReference type="Google" id="ProtNLM"/>
    </source>
</evidence>
<sequence length="937" mass="105819">MILCLSVQVKQIMEEAVTKKFVHEDSSHIIGLCSTIEACLSHLLKRRAAGFLRSDKIAALFTKIGKVNATAGEVCQKVQEQLTQQAERTQSVGQEPLKRQGSSSAGRAPQPLSAQAIKHIWVRTALFEKVLDKIVQYIGPLPPTPSPPPSPVGPCALEYTKLKTSDHFWTDPKGTSHILPFSWPVSQIRKRQSSVSMSEDKFAASAREYVESLHQNSRTHLLYGKNNVLVQPKEMEVLRGYLSLHQSGDNLTLKWTPNQLINGTLGDCDLEKSIYWDYALTVPLRQVVCIHCHQRSDCGGTLVLVNQDGIQRPPLHFPPGGHLLAFLSCLETGLLPRGQLEPPLWSQRGKVCAINHWPQNRSSTISYKQRGKVSNHGEMMDIQGAYMGGSPSSWQQGAECTSHMSSCLPCSAGGSNVSLEYPAGCTCIHDRSPLKMLCQNMKRQIVSRAFYGWLAYCRHLSTVRTHLSALVNHNIVPPDKPCEASGGLSKDLWSKYQKDCKNYKELELLRLVYYGGVQHDIRKEVWPFLLGHYKFGMGKKDMSQVIDEKVSARYQQVMKEWKACEVVVKQREKEMQSAIFAKLSSGSSIDSHVLRLIHRDSTLSNEVFMSVDEPEVGEQHTPGGGGGDTPGVIVPDERPLVEFDSPDSGLPSSRNYSVTSGHSQILSSIDDGQSTEEDGGAGEEARTQTHSVTEAKEQQDSISEERLCSQLDKLIELLDTVALNLHRIDKDVQRCDRNYGYFTTANLEKLRNIMCSYVWDHLEMGYVQGMCDLLAPLMVILDDECLAYSCFSQLMKRMSQNFPNGGAMDTHFTNMRSLIQILDSELFELMHQNGDYTHFYFCYRWFLLDFKRELLYQDVFSVWEVIWVAPHISSQHFVLFLALALVEVYREIIRDNTMDFTDIIKFFNEMAERHDVQHILQIARELVHKVQSLIENK</sequence>